<dbReference type="Proteomes" id="UP000187209">
    <property type="component" value="Unassembled WGS sequence"/>
</dbReference>
<evidence type="ECO:0000313" key="2">
    <source>
        <dbReference type="Proteomes" id="UP000187209"/>
    </source>
</evidence>
<evidence type="ECO:0000313" key="1">
    <source>
        <dbReference type="EMBL" id="OMJ95205.1"/>
    </source>
</evidence>
<reference evidence="1 2" key="1">
    <citation type="submission" date="2016-11" db="EMBL/GenBank/DDBJ databases">
        <title>The macronuclear genome of Stentor coeruleus: a giant cell with tiny introns.</title>
        <authorList>
            <person name="Slabodnick M."/>
            <person name="Ruby J.G."/>
            <person name="Reiff S.B."/>
            <person name="Swart E.C."/>
            <person name="Gosai S."/>
            <person name="Prabakaran S."/>
            <person name="Witkowska E."/>
            <person name="Larue G.E."/>
            <person name="Fisher S."/>
            <person name="Freeman R.M."/>
            <person name="Gunawardena J."/>
            <person name="Chu W."/>
            <person name="Stover N.A."/>
            <person name="Gregory B.D."/>
            <person name="Nowacki M."/>
            <person name="Derisi J."/>
            <person name="Roy S.W."/>
            <person name="Marshall W.F."/>
            <person name="Sood P."/>
        </authorList>
    </citation>
    <scope>NUCLEOTIDE SEQUENCE [LARGE SCALE GENOMIC DNA]</scope>
    <source>
        <strain evidence="1">WM001</strain>
    </source>
</reference>
<protein>
    <submittedName>
        <fullName evidence="1">Uncharacterized protein</fullName>
    </submittedName>
</protein>
<keyword evidence="2" id="KW-1185">Reference proteome</keyword>
<comment type="caution">
    <text evidence="1">The sequence shown here is derived from an EMBL/GenBank/DDBJ whole genome shotgun (WGS) entry which is preliminary data.</text>
</comment>
<accession>A0A1R2D1S1</accession>
<gene>
    <name evidence="1" type="ORF">SteCoe_1409</name>
</gene>
<dbReference type="EMBL" id="MPUH01000015">
    <property type="protein sequence ID" value="OMJ95205.1"/>
    <property type="molecule type" value="Genomic_DNA"/>
</dbReference>
<dbReference type="AlphaFoldDB" id="A0A1R2D1S1"/>
<name>A0A1R2D1S1_9CILI</name>
<organism evidence="1 2">
    <name type="scientific">Stentor coeruleus</name>
    <dbReference type="NCBI Taxonomy" id="5963"/>
    <lineage>
        <taxon>Eukaryota</taxon>
        <taxon>Sar</taxon>
        <taxon>Alveolata</taxon>
        <taxon>Ciliophora</taxon>
        <taxon>Postciliodesmatophora</taxon>
        <taxon>Heterotrichea</taxon>
        <taxon>Heterotrichida</taxon>
        <taxon>Stentoridae</taxon>
        <taxon>Stentor</taxon>
    </lineage>
</organism>
<sequence length="238" mass="27762">MDWKKLGIFRNLNRFDVWEHIYAYLDVKTVMDGMSKSCKFFKMLSLMHISHIKSICILPLNIDSKASYCNLIELLKCEKTFLLKIRNNLKNTDCMDLSYTNKSIIRLKFTSENGIFTPLLPLLKSISNFNHFTLSGNSSLPVIPEDLITEMLKVVYEKKIVFFKISKVALNNKAFKRIAQYIKSKLPKFIIIDIACFSNKALAFQNYLSTIWKNQWLLGIDYKLNGKVILTYKREFLA</sequence>
<proteinExistence type="predicted"/>